<evidence type="ECO:0000259" key="9">
    <source>
        <dbReference type="Pfam" id="PF21895"/>
    </source>
</evidence>
<evidence type="ECO:0000256" key="7">
    <source>
        <dbReference type="ARBA" id="ARBA00023002"/>
    </source>
</evidence>
<dbReference type="GO" id="GO:0005829">
    <property type="term" value="C:cytosol"/>
    <property type="evidence" value="ECO:0007669"/>
    <property type="project" value="TreeGrafter"/>
</dbReference>
<sequence>MKFTDKISQHSSKPFFSFEFFPPRTDQGFSNLLARIKGLSALEPLAISVTWGAGGTTKQRSVELAGIVQSQYGVDTVLHLTCTNMERGMVDDVLRAAKKLGIQNIFALRGGMYPPHGSDHWIPADPRFVHAADLVAYIRSIPEYADYFCIGVAGYPEGHTEAEPGDDQIGRLKAKVDAGADYVVTQLFYDVNNFFVWLKEVRRRGISVPIIPGVMPIQTYASFIRLNKLCGTRVPPYVSSDLETIRHDDQKVKDYGVHLAMSIIRRLTANGEVCGIHLCTFNLEKSVRRVLGGLGWTNDAPPQTNDQAHRHLPPDVLVSAHEVARAMSTTPSQEPDPFSVQSTATASTAHKLTPGWDDFPNGRFGDPTSPAYGAYDMWDCGINLNEGIAQWGNPKSTTDLTSFFLSYLNSAISTTPFSPEPLNVETSTILPHLIRLTSGGLWTVGSQPAVDAAPSSDGVFGWGPRGGYVFQKSFVEFFCDRRTVEWIKERVNTHGKGLVSFYAGDGQNDFFSNAEEGRNAVTWGVFPDQEIVQSTIIERDSFAAWMEEAFGIWYQWALFYPPDSAERELLEKASEKLWLVSIIHHDYKNPESLWDFLFEGEGLPLH</sequence>
<protein>
    <recommendedName>
        <fullName evidence="9">MTHFR SAM-binding regulatory domain-containing protein</fullName>
    </recommendedName>
</protein>
<dbReference type="Pfam" id="PF21895">
    <property type="entry name" value="MTHFR_C"/>
    <property type="match status" value="1"/>
</dbReference>
<keyword evidence="6" id="KW-0521">NADP</keyword>
<evidence type="ECO:0000256" key="2">
    <source>
        <dbReference type="ARBA" id="ARBA00004777"/>
    </source>
</evidence>
<dbReference type="GO" id="GO:0035999">
    <property type="term" value="P:tetrahydrofolate interconversion"/>
    <property type="evidence" value="ECO:0007669"/>
    <property type="project" value="UniProtKB-UniPathway"/>
</dbReference>
<dbReference type="Proteomes" id="UP000027195">
    <property type="component" value="Unassembled WGS sequence"/>
</dbReference>
<dbReference type="InterPro" id="IPR053806">
    <property type="entry name" value="MTHFR_C"/>
</dbReference>
<comment type="similarity">
    <text evidence="3">Belongs to the methylenetetrahydrofolate reductase family.</text>
</comment>
<dbReference type="GO" id="GO:0009086">
    <property type="term" value="P:methionine biosynthetic process"/>
    <property type="evidence" value="ECO:0007669"/>
    <property type="project" value="TreeGrafter"/>
</dbReference>
<dbReference type="GO" id="GO:0004489">
    <property type="term" value="F:methylenetetrahydrofolate reductase [NAD(P)H] activity"/>
    <property type="evidence" value="ECO:0007669"/>
    <property type="project" value="InterPro"/>
</dbReference>
<evidence type="ECO:0000256" key="1">
    <source>
        <dbReference type="ARBA" id="ARBA00001974"/>
    </source>
</evidence>
<comment type="pathway">
    <text evidence="2 8">One-carbon metabolism; tetrahydrofolate interconversion.</text>
</comment>
<dbReference type="AlphaFoldDB" id="A0A067M6N1"/>
<name>A0A067M6N1_BOTB1</name>
<evidence type="ECO:0000313" key="11">
    <source>
        <dbReference type="Proteomes" id="UP000027195"/>
    </source>
</evidence>
<accession>A0A067M6N1</accession>
<evidence type="ECO:0000256" key="6">
    <source>
        <dbReference type="ARBA" id="ARBA00022857"/>
    </source>
</evidence>
<proteinExistence type="inferred from homology"/>
<dbReference type="InterPro" id="IPR003171">
    <property type="entry name" value="Mehydrof_redctse-like"/>
</dbReference>
<dbReference type="OrthoDB" id="16284at2759"/>
<dbReference type="InParanoid" id="A0A067M6N1"/>
<dbReference type="STRING" id="930990.A0A067M6N1"/>
<evidence type="ECO:0000256" key="3">
    <source>
        <dbReference type="ARBA" id="ARBA00006743"/>
    </source>
</evidence>
<dbReference type="NCBIfam" id="TIGR00677">
    <property type="entry name" value="fadh2_euk"/>
    <property type="match status" value="1"/>
</dbReference>
<gene>
    <name evidence="10" type="ORF">BOTBODRAFT_120303</name>
</gene>
<dbReference type="FunCoup" id="A0A067M6N1">
    <property type="interactions" value="333"/>
</dbReference>
<dbReference type="EMBL" id="KL198111">
    <property type="protein sequence ID" value="KDQ07246.1"/>
    <property type="molecule type" value="Genomic_DNA"/>
</dbReference>
<feature type="domain" description="MTHFR SAM-binding regulatory" evidence="9">
    <location>
        <begin position="353"/>
        <end position="596"/>
    </location>
</feature>
<dbReference type="GO" id="GO:0071949">
    <property type="term" value="F:FAD binding"/>
    <property type="evidence" value="ECO:0007669"/>
    <property type="project" value="TreeGrafter"/>
</dbReference>
<reference evidence="11" key="1">
    <citation type="journal article" date="2014" name="Proc. Natl. Acad. Sci. U.S.A.">
        <title>Extensive sampling of basidiomycete genomes demonstrates inadequacy of the white-rot/brown-rot paradigm for wood decay fungi.</title>
        <authorList>
            <person name="Riley R."/>
            <person name="Salamov A.A."/>
            <person name="Brown D.W."/>
            <person name="Nagy L.G."/>
            <person name="Floudas D."/>
            <person name="Held B.W."/>
            <person name="Levasseur A."/>
            <person name="Lombard V."/>
            <person name="Morin E."/>
            <person name="Otillar R."/>
            <person name="Lindquist E.A."/>
            <person name="Sun H."/>
            <person name="LaButti K.M."/>
            <person name="Schmutz J."/>
            <person name="Jabbour D."/>
            <person name="Luo H."/>
            <person name="Baker S.E."/>
            <person name="Pisabarro A.G."/>
            <person name="Walton J.D."/>
            <person name="Blanchette R.A."/>
            <person name="Henrissat B."/>
            <person name="Martin F."/>
            <person name="Cullen D."/>
            <person name="Hibbett D.S."/>
            <person name="Grigoriev I.V."/>
        </authorList>
    </citation>
    <scope>NUCLEOTIDE SEQUENCE [LARGE SCALE GENOMIC DNA]</scope>
    <source>
        <strain evidence="11">FD-172 SS1</strain>
    </source>
</reference>
<keyword evidence="5" id="KW-0274">FAD</keyword>
<dbReference type="CDD" id="cd00537">
    <property type="entry name" value="MTHFR"/>
    <property type="match status" value="1"/>
</dbReference>
<evidence type="ECO:0000256" key="8">
    <source>
        <dbReference type="RuleBase" id="RU004254"/>
    </source>
</evidence>
<keyword evidence="11" id="KW-1185">Reference proteome</keyword>
<dbReference type="PANTHER" id="PTHR45754:SF1">
    <property type="entry name" value="METHYLENETETRAHYDROFOLATE REDUCTASE 1"/>
    <property type="match status" value="1"/>
</dbReference>
<dbReference type="Pfam" id="PF02219">
    <property type="entry name" value="MTHFR"/>
    <property type="match status" value="1"/>
</dbReference>
<dbReference type="FunFam" id="3.20.20.220:FF:000002">
    <property type="entry name" value="Methylenetetrahydrofolate reductase"/>
    <property type="match status" value="1"/>
</dbReference>
<keyword evidence="4" id="KW-0285">Flavoprotein</keyword>
<evidence type="ECO:0000313" key="10">
    <source>
        <dbReference type="EMBL" id="KDQ07246.1"/>
    </source>
</evidence>
<dbReference type="PANTHER" id="PTHR45754">
    <property type="entry name" value="METHYLENETETRAHYDROFOLATE REDUCTASE"/>
    <property type="match status" value="1"/>
</dbReference>
<comment type="cofactor">
    <cofactor evidence="1">
        <name>FAD</name>
        <dbReference type="ChEBI" id="CHEBI:57692"/>
    </cofactor>
</comment>
<dbReference type="InterPro" id="IPR029041">
    <property type="entry name" value="FAD-linked_oxidoreductase-like"/>
</dbReference>
<dbReference type="UniPathway" id="UPA00193"/>
<dbReference type="SUPFAM" id="SSF51730">
    <property type="entry name" value="FAD-linked oxidoreductase"/>
    <property type="match status" value="1"/>
</dbReference>
<evidence type="ECO:0000256" key="4">
    <source>
        <dbReference type="ARBA" id="ARBA00022630"/>
    </source>
</evidence>
<organism evidence="10 11">
    <name type="scientific">Botryobasidium botryosum (strain FD-172 SS1)</name>
    <dbReference type="NCBI Taxonomy" id="930990"/>
    <lineage>
        <taxon>Eukaryota</taxon>
        <taxon>Fungi</taxon>
        <taxon>Dikarya</taxon>
        <taxon>Basidiomycota</taxon>
        <taxon>Agaricomycotina</taxon>
        <taxon>Agaricomycetes</taxon>
        <taxon>Cantharellales</taxon>
        <taxon>Botryobasidiaceae</taxon>
        <taxon>Botryobasidium</taxon>
    </lineage>
</organism>
<dbReference type="Gene3D" id="3.20.20.220">
    <property type="match status" value="1"/>
</dbReference>
<dbReference type="HOGENOM" id="CLU_025841_2_1_1"/>
<keyword evidence="7" id="KW-0560">Oxidoreductase</keyword>
<evidence type="ECO:0000256" key="5">
    <source>
        <dbReference type="ARBA" id="ARBA00022827"/>
    </source>
</evidence>
<dbReference type="InterPro" id="IPR004621">
    <property type="entry name" value="Fadh2_euk"/>
</dbReference>